<proteinExistence type="predicted"/>
<dbReference type="Proteomes" id="UP000325081">
    <property type="component" value="Unassembled WGS sequence"/>
</dbReference>
<sequence>MELFIYESQAFTAYLTAITPEKTYLTLMAMRQKEGKSLRSYVDSYNKACSSSLAKKGAMTYDEVLRQCRKYGRERKKKRVHQDGKDQEAGRKIEGKISRANDCSTQMAEVLQAIEYDRDYGHTTEECRHLTDEIERLIRAGHLKEFVYKDKEKRQCREDTYRTDREDEEDDMEEYERQGARKYREHNVMVKRAGQSWYKNGEQRHTQALITRLNWAMRKVGWKL</sequence>
<evidence type="ECO:0000256" key="1">
    <source>
        <dbReference type="SAM" id="Coils"/>
    </source>
</evidence>
<dbReference type="AlphaFoldDB" id="A0A5A7PJY6"/>
<reference evidence="3" key="1">
    <citation type="journal article" date="2019" name="Curr. Biol.">
        <title>Genome Sequence of Striga asiatica Provides Insight into the Evolution of Plant Parasitism.</title>
        <authorList>
            <person name="Yoshida S."/>
            <person name="Kim S."/>
            <person name="Wafula E.K."/>
            <person name="Tanskanen J."/>
            <person name="Kim Y.M."/>
            <person name="Honaas L."/>
            <person name="Yang Z."/>
            <person name="Spallek T."/>
            <person name="Conn C.E."/>
            <person name="Ichihashi Y."/>
            <person name="Cheong K."/>
            <person name="Cui S."/>
            <person name="Der J.P."/>
            <person name="Gundlach H."/>
            <person name="Jiao Y."/>
            <person name="Hori C."/>
            <person name="Ishida J.K."/>
            <person name="Kasahara H."/>
            <person name="Kiba T."/>
            <person name="Kim M.S."/>
            <person name="Koo N."/>
            <person name="Laohavisit A."/>
            <person name="Lee Y.H."/>
            <person name="Lumba S."/>
            <person name="McCourt P."/>
            <person name="Mortimer J.C."/>
            <person name="Mutuku J.M."/>
            <person name="Nomura T."/>
            <person name="Sasaki-Sekimoto Y."/>
            <person name="Seto Y."/>
            <person name="Wang Y."/>
            <person name="Wakatake T."/>
            <person name="Sakakibara H."/>
            <person name="Demura T."/>
            <person name="Yamaguchi S."/>
            <person name="Yoneyama K."/>
            <person name="Manabe R.I."/>
            <person name="Nelson D.C."/>
            <person name="Schulman A.H."/>
            <person name="Timko M.P."/>
            <person name="dePamphilis C.W."/>
            <person name="Choi D."/>
            <person name="Shirasu K."/>
        </authorList>
    </citation>
    <scope>NUCLEOTIDE SEQUENCE [LARGE SCALE GENOMIC DNA]</scope>
    <source>
        <strain evidence="3">cv. UVA1</strain>
    </source>
</reference>
<dbReference type="EMBL" id="BKCP01004627">
    <property type="protein sequence ID" value="GER32607.1"/>
    <property type="molecule type" value="Genomic_DNA"/>
</dbReference>
<feature type="coiled-coil region" evidence="1">
    <location>
        <begin position="158"/>
        <end position="185"/>
    </location>
</feature>
<organism evidence="2 3">
    <name type="scientific">Striga asiatica</name>
    <name type="common">Asiatic witchweed</name>
    <name type="synonym">Buchnera asiatica</name>
    <dbReference type="NCBI Taxonomy" id="4170"/>
    <lineage>
        <taxon>Eukaryota</taxon>
        <taxon>Viridiplantae</taxon>
        <taxon>Streptophyta</taxon>
        <taxon>Embryophyta</taxon>
        <taxon>Tracheophyta</taxon>
        <taxon>Spermatophyta</taxon>
        <taxon>Magnoliopsida</taxon>
        <taxon>eudicotyledons</taxon>
        <taxon>Gunneridae</taxon>
        <taxon>Pentapetalae</taxon>
        <taxon>asterids</taxon>
        <taxon>lamiids</taxon>
        <taxon>Lamiales</taxon>
        <taxon>Orobanchaceae</taxon>
        <taxon>Buchnereae</taxon>
        <taxon>Striga</taxon>
    </lineage>
</organism>
<protein>
    <submittedName>
        <fullName evidence="2">Protein slowmo homolog 2</fullName>
    </submittedName>
</protein>
<evidence type="ECO:0000313" key="3">
    <source>
        <dbReference type="Proteomes" id="UP000325081"/>
    </source>
</evidence>
<gene>
    <name evidence="2" type="ORF">STAS_08679</name>
</gene>
<accession>A0A5A7PJY6</accession>
<evidence type="ECO:0000313" key="2">
    <source>
        <dbReference type="EMBL" id="GER32607.1"/>
    </source>
</evidence>
<keyword evidence="1" id="KW-0175">Coiled coil</keyword>
<keyword evidence="3" id="KW-1185">Reference proteome</keyword>
<dbReference type="OrthoDB" id="1748369at2759"/>
<comment type="caution">
    <text evidence="2">The sequence shown here is derived from an EMBL/GenBank/DDBJ whole genome shotgun (WGS) entry which is preliminary data.</text>
</comment>
<name>A0A5A7PJY6_STRAF</name>